<evidence type="ECO:0000313" key="3">
    <source>
        <dbReference type="EMBL" id="KKP69304.1"/>
    </source>
</evidence>
<evidence type="ECO:0000259" key="2">
    <source>
        <dbReference type="PROSITE" id="PS51462"/>
    </source>
</evidence>
<dbReference type="Pfam" id="PF00293">
    <property type="entry name" value="NUDIX"/>
    <property type="match status" value="1"/>
</dbReference>
<dbReference type="STRING" id="1618350.UR67_C0007G0009"/>
<keyword evidence="1" id="KW-0175">Coiled coil</keyword>
<dbReference type="Gene3D" id="3.90.79.10">
    <property type="entry name" value="Nucleoside Triphosphate Pyrophosphohydrolase"/>
    <property type="match status" value="1"/>
</dbReference>
<dbReference type="AlphaFoldDB" id="A0A0G0BIJ3"/>
<sequence length="187" mass="21261">MPQIISKKLKFKSRIFEIYDLKLQFDNGIKVDYEVLYKDTVWTSMIVPIDKEGNVYFVREYFAAIDKYQICLPKGGVNYVGDKKDRSALEAANEELQEEIGMKAQKLISLGKFTNSPGSINKATEIFLATDLTESKIPGDEPEDLEIVKIPLKSFEKIIDSGQLTEARAITGLYLAKRYLKKYATTI</sequence>
<gene>
    <name evidence="3" type="ORF">UR67_C0007G0009</name>
</gene>
<dbReference type="SUPFAM" id="SSF55811">
    <property type="entry name" value="Nudix"/>
    <property type="match status" value="1"/>
</dbReference>
<comment type="caution">
    <text evidence="3">The sequence shown here is derived from an EMBL/GenBank/DDBJ whole genome shotgun (WGS) entry which is preliminary data.</text>
</comment>
<evidence type="ECO:0000313" key="4">
    <source>
        <dbReference type="Proteomes" id="UP000034581"/>
    </source>
</evidence>
<name>A0A0G0BIJ3_UNCC3</name>
<dbReference type="InterPro" id="IPR015797">
    <property type="entry name" value="NUDIX_hydrolase-like_dom_sf"/>
</dbReference>
<dbReference type="GO" id="GO:0016787">
    <property type="term" value="F:hydrolase activity"/>
    <property type="evidence" value="ECO:0007669"/>
    <property type="project" value="UniProtKB-KW"/>
</dbReference>
<feature type="coiled-coil region" evidence="1">
    <location>
        <begin position="79"/>
        <end position="106"/>
    </location>
</feature>
<proteinExistence type="predicted"/>
<dbReference type="EMBL" id="LBQB01000007">
    <property type="protein sequence ID" value="KKP69304.1"/>
    <property type="molecule type" value="Genomic_DNA"/>
</dbReference>
<keyword evidence="3" id="KW-0378">Hydrolase</keyword>
<organism evidence="3 4">
    <name type="scientific">candidate division CPR3 bacterium GW2011_GWF2_35_18</name>
    <dbReference type="NCBI Taxonomy" id="1618350"/>
    <lineage>
        <taxon>Bacteria</taxon>
        <taxon>Bacteria division CPR3</taxon>
    </lineage>
</organism>
<reference evidence="3 4" key="1">
    <citation type="journal article" date="2015" name="Nature">
        <title>rRNA introns, odd ribosomes, and small enigmatic genomes across a large radiation of phyla.</title>
        <authorList>
            <person name="Brown C.T."/>
            <person name="Hug L.A."/>
            <person name="Thomas B.C."/>
            <person name="Sharon I."/>
            <person name="Castelle C.J."/>
            <person name="Singh A."/>
            <person name="Wilkins M.J."/>
            <person name="Williams K.H."/>
            <person name="Banfield J.F."/>
        </authorList>
    </citation>
    <scope>NUCLEOTIDE SEQUENCE [LARGE SCALE GENOMIC DNA]</scope>
</reference>
<feature type="domain" description="Nudix hydrolase" evidence="2">
    <location>
        <begin position="36"/>
        <end position="172"/>
    </location>
</feature>
<dbReference type="Proteomes" id="UP000034581">
    <property type="component" value="Unassembled WGS sequence"/>
</dbReference>
<protein>
    <submittedName>
        <fullName evidence="3">NUDIX hydrolase</fullName>
    </submittedName>
</protein>
<evidence type="ECO:0000256" key="1">
    <source>
        <dbReference type="SAM" id="Coils"/>
    </source>
</evidence>
<dbReference type="PROSITE" id="PS51462">
    <property type="entry name" value="NUDIX"/>
    <property type="match status" value="1"/>
</dbReference>
<accession>A0A0G0BIJ3</accession>
<dbReference type="InterPro" id="IPR000086">
    <property type="entry name" value="NUDIX_hydrolase_dom"/>
</dbReference>